<reference evidence="2" key="1">
    <citation type="submission" date="2022-10" db="EMBL/GenBank/DDBJ databases">
        <title>Comparative genomic analysis and in-vitro probiotic properties of the potential probiotic L. chiayiensis AACE 3.</title>
        <authorList>
            <person name="Kang X."/>
        </authorList>
    </citation>
    <scope>NUCLEOTIDE SEQUENCE</scope>
    <source>
        <strain evidence="2">AACE 3</strain>
    </source>
</reference>
<dbReference type="EMBL" id="CP107523">
    <property type="protein sequence ID" value="UYN57181.1"/>
    <property type="molecule type" value="Genomic_DNA"/>
</dbReference>
<keyword evidence="1" id="KW-0472">Membrane</keyword>
<keyword evidence="3" id="KW-1185">Reference proteome</keyword>
<name>A0ABY6H727_9LACO</name>
<organism evidence="2 3">
    <name type="scientific">Lacticaseibacillus chiayiensis</name>
    <dbReference type="NCBI Taxonomy" id="2100821"/>
    <lineage>
        <taxon>Bacteria</taxon>
        <taxon>Bacillati</taxon>
        <taxon>Bacillota</taxon>
        <taxon>Bacilli</taxon>
        <taxon>Lactobacillales</taxon>
        <taxon>Lactobacillaceae</taxon>
        <taxon>Lacticaseibacillus</taxon>
    </lineage>
</organism>
<sequence length="42" mass="4828">MLQTVLYVLLTPTAPIWRYLLLVVTGVIIGTTIAKGWRQWIE</sequence>
<evidence type="ECO:0000313" key="2">
    <source>
        <dbReference type="EMBL" id="UYN57181.1"/>
    </source>
</evidence>
<keyword evidence="1" id="KW-1133">Transmembrane helix</keyword>
<accession>A0ABY6H727</accession>
<evidence type="ECO:0000256" key="1">
    <source>
        <dbReference type="SAM" id="Phobius"/>
    </source>
</evidence>
<proteinExistence type="predicted"/>
<keyword evidence="1" id="KW-0812">Transmembrane</keyword>
<dbReference type="RefSeq" id="WP_263853179.1">
    <property type="nucleotide sequence ID" value="NZ_CP107523.1"/>
</dbReference>
<dbReference type="Proteomes" id="UP001164790">
    <property type="component" value="Chromosome"/>
</dbReference>
<feature type="transmembrane region" description="Helical" evidence="1">
    <location>
        <begin position="16"/>
        <end position="37"/>
    </location>
</feature>
<evidence type="ECO:0000313" key="3">
    <source>
        <dbReference type="Proteomes" id="UP001164790"/>
    </source>
</evidence>
<protein>
    <submittedName>
        <fullName evidence="2">Uncharacterized protein</fullName>
    </submittedName>
</protein>
<dbReference type="GeneID" id="79064202"/>
<gene>
    <name evidence="2" type="ORF">OFW50_03645</name>
</gene>